<protein>
    <submittedName>
        <fullName evidence="2">Uncharacterized protein</fullName>
    </submittedName>
</protein>
<evidence type="ECO:0000313" key="2">
    <source>
        <dbReference type="EMBL" id="KZT56323.1"/>
    </source>
</evidence>
<feature type="compositionally biased region" description="Basic and acidic residues" evidence="1">
    <location>
        <begin position="207"/>
        <end position="218"/>
    </location>
</feature>
<feature type="compositionally biased region" description="Polar residues" evidence="1">
    <location>
        <begin position="230"/>
        <end position="241"/>
    </location>
</feature>
<evidence type="ECO:0000313" key="3">
    <source>
        <dbReference type="Proteomes" id="UP000076842"/>
    </source>
</evidence>
<keyword evidence="3" id="KW-1185">Reference proteome</keyword>
<name>A0A165F779_9BASI</name>
<dbReference type="InParanoid" id="A0A165F779"/>
<feature type="region of interest" description="Disordered" evidence="1">
    <location>
        <begin position="320"/>
        <end position="340"/>
    </location>
</feature>
<feature type="region of interest" description="Disordered" evidence="1">
    <location>
        <begin position="87"/>
        <end position="110"/>
    </location>
</feature>
<reference evidence="2 3" key="1">
    <citation type="journal article" date="2016" name="Mol. Biol. Evol.">
        <title>Comparative Genomics of Early-Diverging Mushroom-Forming Fungi Provides Insights into the Origins of Lignocellulose Decay Capabilities.</title>
        <authorList>
            <person name="Nagy L.G."/>
            <person name="Riley R."/>
            <person name="Tritt A."/>
            <person name="Adam C."/>
            <person name="Daum C."/>
            <person name="Floudas D."/>
            <person name="Sun H."/>
            <person name="Yadav J.S."/>
            <person name="Pangilinan J."/>
            <person name="Larsson K.H."/>
            <person name="Matsuura K."/>
            <person name="Barry K."/>
            <person name="Labutti K."/>
            <person name="Kuo R."/>
            <person name="Ohm R.A."/>
            <person name="Bhattacharya S.S."/>
            <person name="Shirouzu T."/>
            <person name="Yoshinaga Y."/>
            <person name="Martin F.M."/>
            <person name="Grigoriev I.V."/>
            <person name="Hibbett D.S."/>
        </authorList>
    </citation>
    <scope>NUCLEOTIDE SEQUENCE [LARGE SCALE GENOMIC DNA]</scope>
    <source>
        <strain evidence="2 3">HHB12733</strain>
    </source>
</reference>
<dbReference type="Proteomes" id="UP000076842">
    <property type="component" value="Unassembled WGS sequence"/>
</dbReference>
<dbReference type="AlphaFoldDB" id="A0A165F779"/>
<sequence>MEEMSRVAEDALCLRGRTAVEGREDGWWVGARRTVNGGRQERQDSRQGRARESRHPLRFTRLVRLSSACLRSADRGLSCLLLPRRQTGPGGKCGRSERRGGKTQDRQPRASYWRRRANPTYIAIAAWSAHPPCSHPALPLSPSLGPLLFNASLRGTGPSFPLSHLVPVSGLAKPHQTRSEGLKGTRQGNGRAAARFQPYPISSIRLRWDRSHPRERRGPNPGRTAKQSRDPTATTPDDLTSPPFTSDLFAYLFSIYATPPFQPLPHCSPRLPHPCFPIEISFMRLPRRFPLLYDGGPVQSRPCKIFLAPRLHLFQCGRRQGRGAPCSSGPRGRVRTPNVE</sequence>
<accession>A0A165F779</accession>
<gene>
    <name evidence="2" type="ORF">CALCODRAFT_318947</name>
</gene>
<proteinExistence type="predicted"/>
<feature type="region of interest" description="Disordered" evidence="1">
    <location>
        <begin position="172"/>
        <end position="194"/>
    </location>
</feature>
<dbReference type="EMBL" id="KV423979">
    <property type="protein sequence ID" value="KZT56323.1"/>
    <property type="molecule type" value="Genomic_DNA"/>
</dbReference>
<feature type="region of interest" description="Disordered" evidence="1">
    <location>
        <begin position="207"/>
        <end position="241"/>
    </location>
</feature>
<organism evidence="2 3">
    <name type="scientific">Calocera cornea HHB12733</name>
    <dbReference type="NCBI Taxonomy" id="1353952"/>
    <lineage>
        <taxon>Eukaryota</taxon>
        <taxon>Fungi</taxon>
        <taxon>Dikarya</taxon>
        <taxon>Basidiomycota</taxon>
        <taxon>Agaricomycotina</taxon>
        <taxon>Dacrymycetes</taxon>
        <taxon>Dacrymycetales</taxon>
        <taxon>Dacrymycetaceae</taxon>
        <taxon>Calocera</taxon>
    </lineage>
</organism>
<feature type="compositionally biased region" description="Basic and acidic residues" evidence="1">
    <location>
        <begin position="94"/>
        <end position="108"/>
    </location>
</feature>
<evidence type="ECO:0000256" key="1">
    <source>
        <dbReference type="SAM" id="MobiDB-lite"/>
    </source>
</evidence>